<comment type="subunit">
    <text evidence="10">Homodimer.</text>
</comment>
<name>A0ABP8IRV6_9BACT</name>
<keyword evidence="13" id="KW-1185">Reference proteome</keyword>
<dbReference type="HAMAP" id="MF_00648">
    <property type="entry name" value="Non_canon_purine_NTPase_YjjX"/>
    <property type="match status" value="1"/>
</dbReference>
<keyword evidence="7 10" id="KW-0464">Manganese</keyword>
<dbReference type="SUPFAM" id="SSF52972">
    <property type="entry name" value="ITPase-like"/>
    <property type="match status" value="1"/>
</dbReference>
<feature type="binding site" evidence="10">
    <location>
        <begin position="12"/>
        <end position="17"/>
    </location>
    <ligand>
        <name>substrate</name>
    </ligand>
</feature>
<evidence type="ECO:0000256" key="9">
    <source>
        <dbReference type="ARBA" id="ARBA00048781"/>
    </source>
</evidence>
<dbReference type="NCBIfam" id="NF003459">
    <property type="entry name" value="PRK05074.1"/>
    <property type="match status" value="1"/>
</dbReference>
<sequence length="186" mass="19796">MSHNERIIAVASTNPVKMAAAQAGFQRMFPHLRFRVVSVAVASDVASQPMTDEETLTGALNRVNNAVTAQPDADFWIGIEGGVQAHADELGAFAWVVVRARTGLGKARSGTFFLPPVVADLVAGGMELGHADDLVFKQSNTKQTAGAIGLLTDNAVDRRQLYEQAVVLALVRFKNEALYLPAAPGP</sequence>
<dbReference type="PANTHER" id="PTHR34699:SF2">
    <property type="entry name" value="NON-CANONICAL PURINE NTP PHOSPHATASE_PRRC1 DOMAIN-CONTAINING PROTEIN"/>
    <property type="match status" value="1"/>
</dbReference>
<dbReference type="InterPro" id="IPR050299">
    <property type="entry name" value="YjjX_NTPase"/>
</dbReference>
<keyword evidence="5 10" id="KW-0460">Magnesium</keyword>
<comment type="catalytic activity">
    <reaction evidence="8 10">
        <text>ITP + H2O = IDP + phosphate + H(+)</text>
        <dbReference type="Rhea" id="RHEA:28330"/>
        <dbReference type="ChEBI" id="CHEBI:15377"/>
        <dbReference type="ChEBI" id="CHEBI:15378"/>
        <dbReference type="ChEBI" id="CHEBI:43474"/>
        <dbReference type="ChEBI" id="CHEBI:58280"/>
        <dbReference type="ChEBI" id="CHEBI:61402"/>
        <dbReference type="EC" id="3.6.1.73"/>
    </reaction>
</comment>
<evidence type="ECO:0000313" key="12">
    <source>
        <dbReference type="EMBL" id="GAA4368700.1"/>
    </source>
</evidence>
<comment type="caution">
    <text evidence="12">The sequence shown here is derived from an EMBL/GenBank/DDBJ whole genome shotgun (WGS) entry which is preliminary data.</text>
</comment>
<evidence type="ECO:0000256" key="2">
    <source>
        <dbReference type="ARBA" id="ARBA00022723"/>
    </source>
</evidence>
<evidence type="ECO:0000256" key="3">
    <source>
        <dbReference type="ARBA" id="ARBA00022741"/>
    </source>
</evidence>
<dbReference type="Gene3D" id="3.90.950.10">
    <property type="match status" value="1"/>
</dbReference>
<reference evidence="13" key="1">
    <citation type="journal article" date="2019" name="Int. J. Syst. Evol. Microbiol.">
        <title>The Global Catalogue of Microorganisms (GCM) 10K type strain sequencing project: providing services to taxonomists for standard genome sequencing and annotation.</title>
        <authorList>
            <consortium name="The Broad Institute Genomics Platform"/>
            <consortium name="The Broad Institute Genome Sequencing Center for Infectious Disease"/>
            <person name="Wu L."/>
            <person name="Ma J."/>
        </authorList>
    </citation>
    <scope>NUCLEOTIDE SEQUENCE [LARGE SCALE GENOMIC DNA]</scope>
    <source>
        <strain evidence="13">JCM 17923</strain>
    </source>
</reference>
<proteinExistence type="inferred from homology"/>
<evidence type="ECO:0000313" key="13">
    <source>
        <dbReference type="Proteomes" id="UP001501153"/>
    </source>
</evidence>
<evidence type="ECO:0000256" key="7">
    <source>
        <dbReference type="ARBA" id="ARBA00023211"/>
    </source>
</evidence>
<dbReference type="RefSeq" id="WP_345238087.1">
    <property type="nucleotide sequence ID" value="NZ_BAABGZ010000080.1"/>
</dbReference>
<dbReference type="InterPro" id="IPR002786">
    <property type="entry name" value="Non_canon_purine_NTPase"/>
</dbReference>
<comment type="cofactor">
    <cofactor evidence="10">
        <name>Mg(2+)</name>
        <dbReference type="ChEBI" id="CHEBI:18420"/>
    </cofactor>
    <cofactor evidence="10">
        <name>Mn(2+)</name>
        <dbReference type="ChEBI" id="CHEBI:29035"/>
    </cofactor>
    <text evidence="10">Binds 1 divalent metal cation per subunit; can use either Mg(2+) or Mn(2+).</text>
</comment>
<evidence type="ECO:0000256" key="10">
    <source>
        <dbReference type="HAMAP-Rule" id="MF_00648"/>
    </source>
</evidence>
<comment type="cofactor">
    <cofactor evidence="1">
        <name>Mn(2+)</name>
        <dbReference type="ChEBI" id="CHEBI:29035"/>
    </cofactor>
</comment>
<evidence type="ECO:0000259" key="11">
    <source>
        <dbReference type="Pfam" id="PF01931"/>
    </source>
</evidence>
<feature type="binding site" evidence="10">
    <location>
        <position position="72"/>
    </location>
    <ligand>
        <name>Mg(2+)</name>
        <dbReference type="ChEBI" id="CHEBI:18420"/>
    </ligand>
</feature>
<comment type="caution">
    <text evidence="10">Lacks conserved residue(s) required for the propagation of feature annotation.</text>
</comment>
<dbReference type="EC" id="3.6.1.73" evidence="10"/>
<protein>
    <recommendedName>
        <fullName evidence="10">Probable inosine/xanthosine triphosphatase</fullName>
        <shortName evidence="10">ITPase/XTPase</shortName>
        <ecNumber evidence="10">3.6.1.73</ecNumber>
    </recommendedName>
    <alternativeName>
        <fullName evidence="10">Non-canonical purine NTP phosphatase</fullName>
    </alternativeName>
    <alternativeName>
        <fullName evidence="10">Non-standard purine NTP phosphatase</fullName>
    </alternativeName>
    <alternativeName>
        <fullName evidence="10">Nucleoside-triphosphate phosphatase</fullName>
        <shortName evidence="10">NTPase</shortName>
    </alternativeName>
</protein>
<dbReference type="InterPro" id="IPR026533">
    <property type="entry name" value="NTPase/PRRC1"/>
</dbReference>
<organism evidence="12 13">
    <name type="scientific">Hymenobacter saemangeumensis</name>
    <dbReference type="NCBI Taxonomy" id="1084522"/>
    <lineage>
        <taxon>Bacteria</taxon>
        <taxon>Pseudomonadati</taxon>
        <taxon>Bacteroidota</taxon>
        <taxon>Cytophagia</taxon>
        <taxon>Cytophagales</taxon>
        <taxon>Hymenobacteraceae</taxon>
        <taxon>Hymenobacter</taxon>
    </lineage>
</organism>
<keyword evidence="3 10" id="KW-0547">Nucleotide-binding</keyword>
<keyword evidence="6 10" id="KW-0546">Nucleotide metabolism</keyword>
<keyword evidence="4 10" id="KW-0378">Hydrolase</keyword>
<evidence type="ECO:0000256" key="8">
    <source>
        <dbReference type="ARBA" id="ARBA00048174"/>
    </source>
</evidence>
<dbReference type="PANTHER" id="PTHR34699">
    <property type="match status" value="1"/>
</dbReference>
<comment type="function">
    <text evidence="10">Phosphatase that hydrolyzes non-canonical purine nucleotides such as XTP and ITP to their respective diphosphate derivatives. Probably excludes non-canonical purines from DNA/RNA precursor pool, thus preventing their incorporation into DNA/RNA and avoiding chromosomal lesions.</text>
</comment>
<dbReference type="Proteomes" id="UP001501153">
    <property type="component" value="Unassembled WGS sequence"/>
</dbReference>
<dbReference type="NCBIfam" id="TIGR00258">
    <property type="entry name" value="inosine/xanthosine triphosphatase"/>
    <property type="match status" value="1"/>
</dbReference>
<evidence type="ECO:0000256" key="4">
    <source>
        <dbReference type="ARBA" id="ARBA00022801"/>
    </source>
</evidence>
<comment type="catalytic activity">
    <reaction evidence="9 10">
        <text>XTP + H2O = XDP + phosphate + H(+)</text>
        <dbReference type="Rhea" id="RHEA:28406"/>
        <dbReference type="ChEBI" id="CHEBI:15377"/>
        <dbReference type="ChEBI" id="CHEBI:15378"/>
        <dbReference type="ChEBI" id="CHEBI:43474"/>
        <dbReference type="ChEBI" id="CHEBI:59884"/>
        <dbReference type="ChEBI" id="CHEBI:61314"/>
        <dbReference type="EC" id="3.6.1.73"/>
    </reaction>
</comment>
<dbReference type="Pfam" id="PF01931">
    <property type="entry name" value="NTPase_I-T"/>
    <property type="match status" value="1"/>
</dbReference>
<gene>
    <name evidence="12" type="primary">yjjX</name>
    <name evidence="12" type="ORF">GCM10023185_41670</name>
</gene>
<keyword evidence="2 10" id="KW-0479">Metal-binding</keyword>
<dbReference type="InterPro" id="IPR029001">
    <property type="entry name" value="ITPase-like_fam"/>
</dbReference>
<dbReference type="EMBL" id="BAABGZ010000080">
    <property type="protein sequence ID" value="GAA4368700.1"/>
    <property type="molecule type" value="Genomic_DNA"/>
</dbReference>
<evidence type="ECO:0000256" key="1">
    <source>
        <dbReference type="ARBA" id="ARBA00001936"/>
    </source>
</evidence>
<comment type="similarity">
    <text evidence="10">Belongs to the YjjX NTPase family.</text>
</comment>
<evidence type="ECO:0000256" key="5">
    <source>
        <dbReference type="ARBA" id="ARBA00022842"/>
    </source>
</evidence>
<feature type="binding site" evidence="10">
    <location>
        <begin position="72"/>
        <end position="73"/>
    </location>
    <ligand>
        <name>substrate</name>
    </ligand>
</feature>
<evidence type="ECO:0000256" key="6">
    <source>
        <dbReference type="ARBA" id="ARBA00023080"/>
    </source>
</evidence>
<feature type="domain" description="Non-canonical purine NTP phosphatase/PRRC1" evidence="11">
    <location>
        <begin position="11"/>
        <end position="173"/>
    </location>
</feature>
<accession>A0ABP8IRV6</accession>